<dbReference type="Proteomes" id="UP000738325">
    <property type="component" value="Unassembled WGS sequence"/>
</dbReference>
<dbReference type="AlphaFoldDB" id="A0A9P6V031"/>
<evidence type="ECO:0000313" key="4">
    <source>
        <dbReference type="Proteomes" id="UP000738325"/>
    </source>
</evidence>
<comment type="caution">
    <text evidence="3">The sequence shown here is derived from an EMBL/GenBank/DDBJ whole genome shotgun (WGS) entry which is preliminary data.</text>
</comment>
<feature type="region of interest" description="Disordered" evidence="1">
    <location>
        <begin position="388"/>
        <end position="434"/>
    </location>
</feature>
<reference evidence="3" key="1">
    <citation type="journal article" date="2020" name="Fungal Divers.">
        <title>Resolving the Mortierellaceae phylogeny through synthesis of multi-gene phylogenetics and phylogenomics.</title>
        <authorList>
            <person name="Vandepol N."/>
            <person name="Liber J."/>
            <person name="Desiro A."/>
            <person name="Na H."/>
            <person name="Kennedy M."/>
            <person name="Barry K."/>
            <person name="Grigoriev I.V."/>
            <person name="Miller A.N."/>
            <person name="O'Donnell K."/>
            <person name="Stajich J.E."/>
            <person name="Bonito G."/>
        </authorList>
    </citation>
    <scope>NUCLEOTIDE SEQUENCE</scope>
    <source>
        <strain evidence="3">REB-010B</strain>
    </source>
</reference>
<organism evidence="3 4">
    <name type="scientific">Dissophora globulifera</name>
    <dbReference type="NCBI Taxonomy" id="979702"/>
    <lineage>
        <taxon>Eukaryota</taxon>
        <taxon>Fungi</taxon>
        <taxon>Fungi incertae sedis</taxon>
        <taxon>Mucoromycota</taxon>
        <taxon>Mortierellomycotina</taxon>
        <taxon>Mortierellomycetes</taxon>
        <taxon>Mortierellales</taxon>
        <taxon>Mortierellaceae</taxon>
        <taxon>Dissophora</taxon>
    </lineage>
</organism>
<feature type="compositionally biased region" description="Low complexity" evidence="1">
    <location>
        <begin position="399"/>
        <end position="434"/>
    </location>
</feature>
<feature type="compositionally biased region" description="Low complexity" evidence="1">
    <location>
        <begin position="315"/>
        <end position="332"/>
    </location>
</feature>
<keyword evidence="2" id="KW-1133">Transmembrane helix</keyword>
<feature type="compositionally biased region" description="Low complexity" evidence="1">
    <location>
        <begin position="12"/>
        <end position="22"/>
    </location>
</feature>
<dbReference type="OrthoDB" id="2443330at2759"/>
<name>A0A9P6V031_9FUNG</name>
<proteinExistence type="predicted"/>
<keyword evidence="2" id="KW-0472">Membrane</keyword>
<feature type="region of interest" description="Disordered" evidence="1">
    <location>
        <begin position="236"/>
        <end position="268"/>
    </location>
</feature>
<keyword evidence="2" id="KW-0812">Transmembrane</keyword>
<feature type="region of interest" description="Disordered" evidence="1">
    <location>
        <begin position="1"/>
        <end position="22"/>
    </location>
</feature>
<evidence type="ECO:0000256" key="2">
    <source>
        <dbReference type="SAM" id="Phobius"/>
    </source>
</evidence>
<dbReference type="EMBL" id="JAAAIP010000022">
    <property type="protein sequence ID" value="KAG0329090.1"/>
    <property type="molecule type" value="Genomic_DNA"/>
</dbReference>
<evidence type="ECO:0000256" key="1">
    <source>
        <dbReference type="SAM" id="MobiDB-lite"/>
    </source>
</evidence>
<gene>
    <name evidence="3" type="ORF">BGZ99_003474</name>
</gene>
<feature type="transmembrane region" description="Helical" evidence="2">
    <location>
        <begin position="34"/>
        <end position="55"/>
    </location>
</feature>
<keyword evidence="4" id="KW-1185">Reference proteome</keyword>
<sequence>MRLPLSQGGMHTASVTTTVSSTSRTTARTRTRMISLFSSTVFAFFASVTLLPSLAEGDIQCTQFGPDTFQVNSTIQFLWSDTGSVPIDTFNLNLICVENNKLIKTIATLNTATSVSPQTWVVDNTILATVSECSFNQYQGVFQWNYVDPTTSTAVTGSSACKNLLLTGPGVISYPGQPSDPFPADEPTPSSIEISDRTKSIVIGVGCAVGVLIFAGFVGFYFVRYKNKRAEQELASRKLREPLRSNNGSQDGDEHDPTGATFTAGASASDFARTGTGVASTPGGYNELTSVAIGVSGYSPLATRPGSPGEMVEIGGVPSSRSFNSSPRPGSFVSGSQPPMSMATQHSSILGGQRPSRRSFISEERPPSILTSPFTPPDDDDYVTFTQQQRRREEERLQYDQQLQQQQQQQQHHQQQQAHLQQQQQLQQLNYGSY</sequence>
<protein>
    <submittedName>
        <fullName evidence="3">Uncharacterized protein</fullName>
    </submittedName>
</protein>
<feature type="transmembrane region" description="Helical" evidence="2">
    <location>
        <begin position="201"/>
        <end position="223"/>
    </location>
</feature>
<accession>A0A9P6V031</accession>
<feature type="region of interest" description="Disordered" evidence="1">
    <location>
        <begin position="300"/>
        <end position="359"/>
    </location>
</feature>
<feature type="compositionally biased region" description="Polar residues" evidence="1">
    <location>
        <begin position="333"/>
        <end position="350"/>
    </location>
</feature>
<feature type="compositionally biased region" description="Low complexity" evidence="1">
    <location>
        <begin position="259"/>
        <end position="268"/>
    </location>
</feature>
<evidence type="ECO:0000313" key="3">
    <source>
        <dbReference type="EMBL" id="KAG0329090.1"/>
    </source>
</evidence>